<feature type="region of interest" description="Disordered" evidence="1">
    <location>
        <begin position="327"/>
        <end position="356"/>
    </location>
</feature>
<dbReference type="Proteomes" id="UP000092124">
    <property type="component" value="Unassembled WGS sequence"/>
</dbReference>
<reference evidence="2 3" key="1">
    <citation type="submission" date="2016-06" db="EMBL/GenBank/DDBJ databases">
        <title>The Draft Genome Sequence and Annotation of the Desert Woodrat Neotoma lepida.</title>
        <authorList>
            <person name="Campbell M."/>
            <person name="Oakeson K.F."/>
            <person name="Yandell M."/>
            <person name="Halpert J.R."/>
            <person name="Dearing D."/>
        </authorList>
    </citation>
    <scope>NUCLEOTIDE SEQUENCE [LARGE SCALE GENOMIC DNA]</scope>
    <source>
        <strain evidence="2">417</strain>
        <tissue evidence="2">Liver</tissue>
    </source>
</reference>
<feature type="compositionally biased region" description="Polar residues" evidence="1">
    <location>
        <begin position="342"/>
        <end position="356"/>
    </location>
</feature>
<comment type="caution">
    <text evidence="2">The sequence shown here is derived from an EMBL/GenBank/DDBJ whole genome shotgun (WGS) entry which is preliminary data.</text>
</comment>
<keyword evidence="3" id="KW-1185">Reference proteome</keyword>
<organism evidence="2 3">
    <name type="scientific">Neotoma lepida</name>
    <name type="common">Desert woodrat</name>
    <dbReference type="NCBI Taxonomy" id="56216"/>
    <lineage>
        <taxon>Eukaryota</taxon>
        <taxon>Metazoa</taxon>
        <taxon>Chordata</taxon>
        <taxon>Craniata</taxon>
        <taxon>Vertebrata</taxon>
        <taxon>Euteleostomi</taxon>
        <taxon>Mammalia</taxon>
        <taxon>Eutheria</taxon>
        <taxon>Euarchontoglires</taxon>
        <taxon>Glires</taxon>
        <taxon>Rodentia</taxon>
        <taxon>Myomorpha</taxon>
        <taxon>Muroidea</taxon>
        <taxon>Cricetidae</taxon>
        <taxon>Neotominae</taxon>
        <taxon>Neotoma</taxon>
    </lineage>
</organism>
<proteinExistence type="predicted"/>
<protein>
    <submittedName>
        <fullName evidence="2">Uncharacterized protein</fullName>
    </submittedName>
</protein>
<name>A0A1A6GK33_NEOLE</name>
<sequence>MEKTIQAVRCPFPAHLAPDVLSATTVCPVSSEWQNAKSLATFTWKRLALNSCSPLITLPASAAPGHHRRNWVQLLENYKGQSSEMSLESRLQAILTESSKAVKEEKGAGNERQVNRAMTQVSTIPQIRYCGLKTSLLTSPLVGFMVTNQCKYHTPISFPQIPVAALAVEKMGRSSVCYRLALFPPKATKELPSVAHAPGLQVLLERGNDDFVNASHPGFRASTLPILIDQNIYLLCARISFSAKNSVERGYREDSWALPSHLSSKSHSPPGFGYAVDAIQSRNARQLNIKQYLGKLAILQQRENHWDTRKLDLAALHAENANRAENSSFLKQMSKSPKPELYQTQDKGTKQTPVESVQDLRQQECSSGHSSLSVNAGDQRSTEVVLLGETAEQMKNGPSFMDELHLMKTVVRAVKAPCFEEGVLGSGTHMGTADEEVAPHTKDLIGERCLVTVVSFGAIW</sequence>
<dbReference type="AlphaFoldDB" id="A0A1A6GK33"/>
<evidence type="ECO:0000256" key="1">
    <source>
        <dbReference type="SAM" id="MobiDB-lite"/>
    </source>
</evidence>
<dbReference type="STRING" id="56216.A0A1A6GK33"/>
<evidence type="ECO:0000313" key="2">
    <source>
        <dbReference type="EMBL" id="OBS66633.1"/>
    </source>
</evidence>
<accession>A0A1A6GK33</accession>
<dbReference type="OrthoDB" id="2420454at2759"/>
<dbReference type="EMBL" id="LZPO01087205">
    <property type="protein sequence ID" value="OBS66633.1"/>
    <property type="molecule type" value="Genomic_DNA"/>
</dbReference>
<gene>
    <name evidence="2" type="ORF">A6R68_04828</name>
</gene>
<evidence type="ECO:0000313" key="3">
    <source>
        <dbReference type="Proteomes" id="UP000092124"/>
    </source>
</evidence>
<dbReference type="Gene3D" id="3.10.129.10">
    <property type="entry name" value="Hotdog Thioesterase"/>
    <property type="match status" value="1"/>
</dbReference>